<evidence type="ECO:0000256" key="1">
    <source>
        <dbReference type="ARBA" id="ARBA00006295"/>
    </source>
</evidence>
<sequence length="345" mass="38031">MSKKDQLGRGASFRGTSERSARRTAIDRTIRSGDPADTSALTDLPVPAISDNPDNPRNHLRNLENTVESVREVGVILPIVVGTVDAYVRSRPDRTDDLASGSQYVVIDGHRRLEAARQVGLATIPVRVDDARLSTDEKLLESAFIANYHREGMTDLEEAHALKQLVDYYGGSQTKACKRLSMSASTLSSKLSLLKLSPELQKDLMTGERKTEHVRNLSKLPPEAQKAKANERAEASQRRSRTRHTPVAKTTDFHGVKNNGAVTVNAQGAPPVATNRHGAPEETIPEQRDTDAGAGQEGRTALKEFPYHDGAEAAILLLQEMPPEERDKVLEMLLRDREERRAHSN</sequence>
<organism evidence="5 6">
    <name type="scientific">Streptomyces dengpaensis</name>
    <dbReference type="NCBI Taxonomy" id="2049881"/>
    <lineage>
        <taxon>Bacteria</taxon>
        <taxon>Bacillati</taxon>
        <taxon>Actinomycetota</taxon>
        <taxon>Actinomycetes</taxon>
        <taxon>Kitasatosporales</taxon>
        <taxon>Streptomycetaceae</taxon>
        <taxon>Streptomyces</taxon>
    </lineage>
</organism>
<dbReference type="InterPro" id="IPR004437">
    <property type="entry name" value="ParB/RepB/Spo0J"/>
</dbReference>
<feature type="compositionally biased region" description="Basic and acidic residues" evidence="3">
    <location>
        <begin position="205"/>
        <end position="215"/>
    </location>
</feature>
<name>A0ABM6T3V9_9ACTN</name>
<feature type="domain" description="ParB-like N-terminal" evidence="4">
    <location>
        <begin position="42"/>
        <end position="148"/>
    </location>
</feature>
<feature type="region of interest" description="Disordered" evidence="3">
    <location>
        <begin position="205"/>
        <end position="246"/>
    </location>
</feature>
<dbReference type="PANTHER" id="PTHR33375:SF1">
    <property type="entry name" value="CHROMOSOME-PARTITIONING PROTEIN PARB-RELATED"/>
    <property type="match status" value="1"/>
</dbReference>
<dbReference type="SMART" id="SM00470">
    <property type="entry name" value="ParB"/>
    <property type="match status" value="1"/>
</dbReference>
<dbReference type="Proteomes" id="UP000238413">
    <property type="component" value="Plasmid unnamed1"/>
</dbReference>
<dbReference type="EMBL" id="CP026653">
    <property type="protein sequence ID" value="AVH61729.1"/>
    <property type="molecule type" value="Genomic_DNA"/>
</dbReference>
<dbReference type="InterPro" id="IPR003115">
    <property type="entry name" value="ParB_N"/>
</dbReference>
<proteinExistence type="inferred from homology"/>
<evidence type="ECO:0000259" key="4">
    <source>
        <dbReference type="SMART" id="SM00470"/>
    </source>
</evidence>
<feature type="compositionally biased region" description="Basic and acidic residues" evidence="3">
    <location>
        <begin position="225"/>
        <end position="237"/>
    </location>
</feature>
<accession>A0ABM6T3V9</accession>
<geneLocation type="plasmid" evidence="5 6">
    <name>unnamed1</name>
</geneLocation>
<dbReference type="NCBIfam" id="TIGR00180">
    <property type="entry name" value="parB_part"/>
    <property type="match status" value="1"/>
</dbReference>
<feature type="region of interest" description="Disordered" evidence="3">
    <location>
        <begin position="262"/>
        <end position="299"/>
    </location>
</feature>
<feature type="compositionally biased region" description="Basic and acidic residues" evidence="3">
    <location>
        <begin position="16"/>
        <end position="31"/>
    </location>
</feature>
<dbReference type="Pfam" id="PF02195">
    <property type="entry name" value="ParB_N"/>
    <property type="match status" value="1"/>
</dbReference>
<dbReference type="InterPro" id="IPR050336">
    <property type="entry name" value="Chromosome_partition/occlusion"/>
</dbReference>
<dbReference type="SUPFAM" id="SSF110849">
    <property type="entry name" value="ParB/Sulfiredoxin"/>
    <property type="match status" value="1"/>
</dbReference>
<evidence type="ECO:0000313" key="6">
    <source>
        <dbReference type="Proteomes" id="UP000238413"/>
    </source>
</evidence>
<dbReference type="Gene3D" id="1.10.10.2830">
    <property type="match status" value="1"/>
</dbReference>
<dbReference type="InterPro" id="IPR041468">
    <property type="entry name" value="HTH_ParB/Spo0J"/>
</dbReference>
<dbReference type="SUPFAM" id="SSF109709">
    <property type="entry name" value="KorB DNA-binding domain-like"/>
    <property type="match status" value="1"/>
</dbReference>
<dbReference type="InterPro" id="IPR036086">
    <property type="entry name" value="ParB/Sulfiredoxin_sf"/>
</dbReference>
<keyword evidence="5" id="KW-0614">Plasmid</keyword>
<reference evidence="5 6" key="1">
    <citation type="submission" date="2018-02" db="EMBL/GenBank/DDBJ databases">
        <title>Complete genome sequence of Streptomyces dengpaensis, the producer of angucyclines.</title>
        <authorList>
            <person name="Yumei L."/>
        </authorList>
    </citation>
    <scope>NUCLEOTIDE SEQUENCE [LARGE SCALE GENOMIC DNA]</scope>
    <source>
        <strain evidence="5 6">XZHG99</strain>
        <plasmid evidence="5 6">unnamed1</plasmid>
    </source>
</reference>
<evidence type="ECO:0000256" key="2">
    <source>
        <dbReference type="ARBA" id="ARBA00022829"/>
    </source>
</evidence>
<dbReference type="PANTHER" id="PTHR33375">
    <property type="entry name" value="CHROMOSOME-PARTITIONING PROTEIN PARB-RELATED"/>
    <property type="match status" value="1"/>
</dbReference>
<evidence type="ECO:0000313" key="5">
    <source>
        <dbReference type="EMBL" id="AVH61729.1"/>
    </source>
</evidence>
<keyword evidence="6" id="KW-1185">Reference proteome</keyword>
<feature type="region of interest" description="Disordered" evidence="3">
    <location>
        <begin position="1"/>
        <end position="58"/>
    </location>
</feature>
<protein>
    <submittedName>
        <fullName evidence="5">ParB/RepB/Spo0J family partition protein</fullName>
    </submittedName>
</protein>
<evidence type="ECO:0000256" key="3">
    <source>
        <dbReference type="SAM" id="MobiDB-lite"/>
    </source>
</evidence>
<keyword evidence="2" id="KW-0159">Chromosome partition</keyword>
<dbReference type="RefSeq" id="WP_099505210.1">
    <property type="nucleotide sequence ID" value="NZ_CP026653.1"/>
</dbReference>
<comment type="similarity">
    <text evidence="1">Belongs to the ParB family.</text>
</comment>
<dbReference type="Gene3D" id="3.90.1530.30">
    <property type="match status" value="1"/>
</dbReference>
<dbReference type="Pfam" id="PF17762">
    <property type="entry name" value="HTH_ParB"/>
    <property type="match status" value="1"/>
</dbReference>
<gene>
    <name evidence="5" type="ORF">C4B68_40180</name>
</gene>